<dbReference type="GeneID" id="79268234"/>
<evidence type="ECO:0000313" key="3">
    <source>
        <dbReference type="EMBL" id="MFC7236511.1"/>
    </source>
</evidence>
<sequence>MYGAVAVAVPRRVIRLAERLVLVGYENAEELEPSEWYVNAVRAEGAVLALAGVVGLLAERRGEEPPEEDEPE</sequence>
<protein>
    <recommendedName>
        <fullName evidence="1">DUF6199 domain-containing protein</fullName>
    </recommendedName>
</protein>
<comment type="caution">
    <text evidence="2">The sequence shown here is derived from an EMBL/GenBank/DDBJ whole genome shotgun (WGS) entry which is preliminary data.</text>
</comment>
<accession>A0ABD5ZJJ8</accession>
<gene>
    <name evidence="2" type="ORF">ACFQJ4_00035</name>
    <name evidence="3" type="ORF">ACFQJ4_14445</name>
</gene>
<dbReference type="Pfam" id="PF19701">
    <property type="entry name" value="DUF6199"/>
    <property type="match status" value="1"/>
</dbReference>
<feature type="domain" description="DUF6199" evidence="1">
    <location>
        <begin position="2"/>
        <end position="58"/>
    </location>
</feature>
<evidence type="ECO:0000259" key="1">
    <source>
        <dbReference type="Pfam" id="PF19701"/>
    </source>
</evidence>
<name>A0ABD5ZJJ8_9EURY</name>
<keyword evidence="4" id="KW-1185">Reference proteome</keyword>
<evidence type="ECO:0000313" key="2">
    <source>
        <dbReference type="EMBL" id="MFC7233702.1"/>
    </source>
</evidence>
<reference evidence="4" key="2">
    <citation type="journal article" date="2019" name="Int. J. Syst. Evol. Microbiol.">
        <title>The Global Catalogue of Microorganisms (GCM) 10K type strain sequencing project: providing services to taxonomists for standard genome sequencing and annotation.</title>
        <authorList>
            <consortium name="The Broad Institute Genomics Platform"/>
            <consortium name="The Broad Institute Genome Sequencing Center for Infectious Disease"/>
            <person name="Wu L."/>
            <person name="Ma J."/>
        </authorList>
    </citation>
    <scope>NUCLEOTIDE SEQUENCE [LARGE SCALE GENOMIC DNA]</scope>
    <source>
        <strain evidence="4">DT85</strain>
    </source>
</reference>
<dbReference type="EMBL" id="JBHTAP010000001">
    <property type="protein sequence ID" value="MFC7233702.1"/>
    <property type="molecule type" value="Genomic_DNA"/>
</dbReference>
<reference evidence="2" key="1">
    <citation type="journal article" date="2014" name="Int. J. Syst. Evol. Microbiol.">
        <title>Complete genome sequence of Corynebacterium casei LMG S-19264T (=DSM 44701T), isolated from a smear-ripened cheese.</title>
        <authorList>
            <consortium name="US DOE Joint Genome Institute (JGI-PGF)"/>
            <person name="Walter F."/>
            <person name="Albersmeier A."/>
            <person name="Kalinowski J."/>
            <person name="Ruckert C."/>
        </authorList>
    </citation>
    <scope>NUCLEOTIDE SEQUENCE [LARGE SCALE GENOMIC DNA]</scope>
    <source>
        <strain evidence="2">CCM 7403</strain>
    </source>
</reference>
<organism evidence="2 4">
    <name type="scientific">Halosegnis marinus</name>
    <dbReference type="NCBI Taxonomy" id="3034023"/>
    <lineage>
        <taxon>Archaea</taxon>
        <taxon>Methanobacteriati</taxon>
        <taxon>Methanobacteriota</taxon>
        <taxon>Stenosarchaea group</taxon>
        <taxon>Halobacteria</taxon>
        <taxon>Halobacteriales</taxon>
        <taxon>Natronomonadaceae</taxon>
        <taxon>Halosegnis</taxon>
    </lineage>
</organism>
<dbReference type="Proteomes" id="UP001596398">
    <property type="component" value="Unassembled WGS sequence"/>
</dbReference>
<dbReference type="AlphaFoldDB" id="A0ABD5ZJJ8"/>
<dbReference type="EMBL" id="JBHTAP010000001">
    <property type="protein sequence ID" value="MFC7236511.1"/>
    <property type="molecule type" value="Genomic_DNA"/>
</dbReference>
<evidence type="ECO:0000313" key="4">
    <source>
        <dbReference type="Proteomes" id="UP001596398"/>
    </source>
</evidence>
<dbReference type="RefSeq" id="WP_276234667.1">
    <property type="nucleotide sequence ID" value="NZ_CP119802.1"/>
</dbReference>
<reference evidence="2" key="3">
    <citation type="submission" date="2024-09" db="EMBL/GenBank/DDBJ databases">
        <authorList>
            <person name="Sun Q."/>
        </authorList>
    </citation>
    <scope>NUCLEOTIDE SEQUENCE</scope>
    <source>
        <strain evidence="2">CCM 7403</strain>
    </source>
</reference>
<proteinExistence type="predicted"/>
<dbReference type="InterPro" id="IPR045679">
    <property type="entry name" value="DUF6199"/>
</dbReference>